<dbReference type="SUPFAM" id="SSF52172">
    <property type="entry name" value="CheY-like"/>
    <property type="match status" value="1"/>
</dbReference>
<dbReference type="AlphaFoldDB" id="A0A0K1PTM6"/>
<accession>A0A0K1PTM6</accession>
<evidence type="ECO:0000313" key="4">
    <source>
        <dbReference type="EMBL" id="AKU96711.1"/>
    </source>
</evidence>
<dbReference type="KEGG" id="llu:AKJ09_03375"/>
<evidence type="ECO:0000256" key="2">
    <source>
        <dbReference type="PROSITE-ProRule" id="PRU00169"/>
    </source>
</evidence>
<evidence type="ECO:0000259" key="3">
    <source>
        <dbReference type="PROSITE" id="PS50110"/>
    </source>
</evidence>
<dbReference type="PANTHER" id="PTHR44591">
    <property type="entry name" value="STRESS RESPONSE REGULATOR PROTEIN 1"/>
    <property type="match status" value="1"/>
</dbReference>
<keyword evidence="1 2" id="KW-0597">Phosphoprotein</keyword>
<evidence type="ECO:0000256" key="1">
    <source>
        <dbReference type="ARBA" id="ARBA00022553"/>
    </source>
</evidence>
<reference evidence="4 5" key="1">
    <citation type="submission" date="2015-08" db="EMBL/GenBank/DDBJ databases">
        <authorList>
            <person name="Babu N.S."/>
            <person name="Beckwith C.J."/>
            <person name="Beseler K.G."/>
            <person name="Brison A."/>
            <person name="Carone J.V."/>
            <person name="Caskin T.P."/>
            <person name="Diamond M."/>
            <person name="Durham M.E."/>
            <person name="Foxe J.M."/>
            <person name="Go M."/>
            <person name="Henderson B.A."/>
            <person name="Jones I.B."/>
            <person name="McGettigan J.A."/>
            <person name="Micheletti S.J."/>
            <person name="Nasrallah M.E."/>
            <person name="Ortiz D."/>
            <person name="Piller C.R."/>
            <person name="Privatt S.R."/>
            <person name="Schneider S.L."/>
            <person name="Sharp S."/>
            <person name="Smith T.C."/>
            <person name="Stanton J.D."/>
            <person name="Ullery H.E."/>
            <person name="Wilson R.J."/>
            <person name="Serrano M.G."/>
            <person name="Buck G."/>
            <person name="Lee V."/>
            <person name="Wang Y."/>
            <person name="Carvalho R."/>
            <person name="Voegtly L."/>
            <person name="Shi R."/>
            <person name="Duckworth R."/>
            <person name="Johnson A."/>
            <person name="Loviza R."/>
            <person name="Walstead R."/>
            <person name="Shah Z."/>
            <person name="Kiflezghi M."/>
            <person name="Wade K."/>
            <person name="Ball S.L."/>
            <person name="Bradley K.W."/>
            <person name="Asai D.J."/>
            <person name="Bowman C.A."/>
            <person name="Russell D.A."/>
            <person name="Pope W.H."/>
            <person name="Jacobs-Sera D."/>
            <person name="Hendrix R.W."/>
            <person name="Hatfull G.F."/>
        </authorList>
    </citation>
    <scope>NUCLEOTIDE SEQUENCE [LARGE SCALE GENOMIC DNA]</scope>
    <source>
        <strain evidence="4 5">DSM 27648</strain>
    </source>
</reference>
<gene>
    <name evidence="4" type="ORF">AKJ09_03375</name>
</gene>
<feature type="modified residue" description="4-aspartylphosphate" evidence="2">
    <location>
        <position position="77"/>
    </location>
</feature>
<dbReference type="InterPro" id="IPR001789">
    <property type="entry name" value="Sig_transdc_resp-reg_receiver"/>
</dbReference>
<proteinExistence type="predicted"/>
<dbReference type="RefSeq" id="WP_169927556.1">
    <property type="nucleotide sequence ID" value="NZ_CP012333.1"/>
</dbReference>
<dbReference type="InterPro" id="IPR011006">
    <property type="entry name" value="CheY-like_superfamily"/>
</dbReference>
<dbReference type="EMBL" id="CP012333">
    <property type="protein sequence ID" value="AKU96711.1"/>
    <property type="molecule type" value="Genomic_DNA"/>
</dbReference>
<feature type="domain" description="Response regulatory" evidence="3">
    <location>
        <begin position="28"/>
        <end position="146"/>
    </location>
</feature>
<organism evidence="4 5">
    <name type="scientific">Labilithrix luteola</name>
    <dbReference type="NCBI Taxonomy" id="1391654"/>
    <lineage>
        <taxon>Bacteria</taxon>
        <taxon>Pseudomonadati</taxon>
        <taxon>Myxococcota</taxon>
        <taxon>Polyangia</taxon>
        <taxon>Polyangiales</taxon>
        <taxon>Labilitrichaceae</taxon>
        <taxon>Labilithrix</taxon>
    </lineage>
</organism>
<name>A0A0K1PTM6_9BACT</name>
<dbReference type="STRING" id="1391654.AKJ09_03375"/>
<dbReference type="PANTHER" id="PTHR44591:SF3">
    <property type="entry name" value="RESPONSE REGULATORY DOMAIN-CONTAINING PROTEIN"/>
    <property type="match status" value="1"/>
</dbReference>
<keyword evidence="5" id="KW-1185">Reference proteome</keyword>
<dbReference type="SMART" id="SM00448">
    <property type="entry name" value="REC"/>
    <property type="match status" value="1"/>
</dbReference>
<dbReference type="Gene3D" id="3.40.50.2300">
    <property type="match status" value="1"/>
</dbReference>
<dbReference type="Pfam" id="PF00072">
    <property type="entry name" value="Response_reg"/>
    <property type="match status" value="1"/>
</dbReference>
<dbReference type="GO" id="GO:0000160">
    <property type="term" value="P:phosphorelay signal transduction system"/>
    <property type="evidence" value="ECO:0007669"/>
    <property type="project" value="InterPro"/>
</dbReference>
<sequence length="156" mass="17004">MSASWHADDSRSALRAAPKARASLEGVVVLAVDDDDDARELLRTILEQRRATVLVASNARDAFDLLEREQPHVLVSDIAMPDEDGYALIRRIRSLSEDRGGRTPAIAVTAYTGSADRALALQAGFDRHVPKPVDLDLLVEAILVLYDMRDASPKSG</sequence>
<dbReference type="PROSITE" id="PS50110">
    <property type="entry name" value="RESPONSE_REGULATORY"/>
    <property type="match status" value="1"/>
</dbReference>
<protein>
    <submittedName>
        <fullName evidence="4">Two-component hybrid sensor and regulator</fullName>
    </submittedName>
</protein>
<dbReference type="Proteomes" id="UP000064967">
    <property type="component" value="Chromosome"/>
</dbReference>
<dbReference type="InterPro" id="IPR050595">
    <property type="entry name" value="Bact_response_regulator"/>
</dbReference>
<evidence type="ECO:0000313" key="5">
    <source>
        <dbReference type="Proteomes" id="UP000064967"/>
    </source>
</evidence>